<dbReference type="SUPFAM" id="SSF51735">
    <property type="entry name" value="NAD(P)-binding Rossmann-fold domains"/>
    <property type="match status" value="1"/>
</dbReference>
<dbReference type="PANTHER" id="PTHR43618">
    <property type="entry name" value="7-ALPHA-HYDROXYSTEROID DEHYDROGENASE"/>
    <property type="match status" value="1"/>
</dbReference>
<dbReference type="GO" id="GO:0019290">
    <property type="term" value="P:siderophore biosynthetic process"/>
    <property type="evidence" value="ECO:0007669"/>
    <property type="project" value="InterPro"/>
</dbReference>
<dbReference type="InterPro" id="IPR002347">
    <property type="entry name" value="SDR_fam"/>
</dbReference>
<evidence type="ECO:0000256" key="1">
    <source>
        <dbReference type="ARBA" id="ARBA00006484"/>
    </source>
</evidence>
<dbReference type="Proteomes" id="UP000442990">
    <property type="component" value="Unassembled WGS sequence"/>
</dbReference>
<evidence type="ECO:0000313" key="5">
    <source>
        <dbReference type="Proteomes" id="UP000442990"/>
    </source>
</evidence>
<name>A0A7J5D594_9ACTN</name>
<dbReference type="GO" id="GO:0008667">
    <property type="term" value="F:2,3-dihydro-2,3-dihydroxybenzoate dehydrogenase activity"/>
    <property type="evidence" value="ECO:0007669"/>
    <property type="project" value="InterPro"/>
</dbReference>
<keyword evidence="3" id="KW-0560">Oxidoreductase</keyword>
<dbReference type="PRINTS" id="PR01397">
    <property type="entry name" value="DHBDHDRGNASE"/>
</dbReference>
<keyword evidence="5" id="KW-1185">Reference proteome</keyword>
<gene>
    <name evidence="4" type="ORF">F8144_41195</name>
</gene>
<keyword evidence="2" id="KW-0521">NADP</keyword>
<protein>
    <submittedName>
        <fullName evidence="4">SDR family oxidoreductase</fullName>
    </submittedName>
</protein>
<evidence type="ECO:0000256" key="2">
    <source>
        <dbReference type="ARBA" id="ARBA00022857"/>
    </source>
</evidence>
<sequence>MGQGALRQRQGRLRLGADVIADRIPLKRIGRPEDMAGIAVFLASPASSHITGAVILVDGGGPRHWLNSAGAGRGDEIARCF</sequence>
<dbReference type="InterPro" id="IPR003560">
    <property type="entry name" value="DHB_DH"/>
</dbReference>
<dbReference type="EMBL" id="WBKG01000058">
    <property type="protein sequence ID" value="KAB1977789.1"/>
    <property type="molecule type" value="Genomic_DNA"/>
</dbReference>
<reference evidence="4 5" key="1">
    <citation type="submission" date="2019-09" db="EMBL/GenBank/DDBJ databases">
        <title>Isolation and identification of active actinomycetes.</title>
        <authorList>
            <person name="Yu Z."/>
            <person name="Han C."/>
            <person name="Yu B."/>
        </authorList>
    </citation>
    <scope>NUCLEOTIDE SEQUENCE [LARGE SCALE GENOMIC DNA]</scope>
    <source>
        <strain evidence="4 5">NEAU-H2</strain>
    </source>
</reference>
<comment type="caution">
    <text evidence="4">The sequence shown here is derived from an EMBL/GenBank/DDBJ whole genome shotgun (WGS) entry which is preliminary data.</text>
</comment>
<evidence type="ECO:0000256" key="3">
    <source>
        <dbReference type="ARBA" id="ARBA00023002"/>
    </source>
</evidence>
<dbReference type="Pfam" id="PF13561">
    <property type="entry name" value="adh_short_C2"/>
    <property type="match status" value="1"/>
</dbReference>
<evidence type="ECO:0000313" key="4">
    <source>
        <dbReference type="EMBL" id="KAB1977789.1"/>
    </source>
</evidence>
<dbReference type="InterPro" id="IPR052178">
    <property type="entry name" value="Sec_Metab_Biosynth_SDR"/>
</dbReference>
<dbReference type="PANTHER" id="PTHR43618:SF8">
    <property type="entry name" value="7ALPHA-HYDROXYSTEROID DEHYDROGENASE"/>
    <property type="match status" value="1"/>
</dbReference>
<comment type="similarity">
    <text evidence="1">Belongs to the short-chain dehydrogenases/reductases (SDR) family.</text>
</comment>
<dbReference type="AlphaFoldDB" id="A0A7J5D594"/>
<accession>A0A7J5D594</accession>
<dbReference type="InterPro" id="IPR036291">
    <property type="entry name" value="NAD(P)-bd_dom_sf"/>
</dbReference>
<dbReference type="Gene3D" id="3.40.50.720">
    <property type="entry name" value="NAD(P)-binding Rossmann-like Domain"/>
    <property type="match status" value="1"/>
</dbReference>
<proteinExistence type="inferred from homology"/>
<organism evidence="4 5">
    <name type="scientific">Streptomyces triticiradicis</name>
    <dbReference type="NCBI Taxonomy" id="2651189"/>
    <lineage>
        <taxon>Bacteria</taxon>
        <taxon>Bacillati</taxon>
        <taxon>Actinomycetota</taxon>
        <taxon>Actinomycetes</taxon>
        <taxon>Kitasatosporales</taxon>
        <taxon>Streptomycetaceae</taxon>
        <taxon>Streptomyces</taxon>
    </lineage>
</organism>